<dbReference type="SUPFAM" id="SSF54427">
    <property type="entry name" value="NTF2-like"/>
    <property type="match status" value="1"/>
</dbReference>
<dbReference type="InterPro" id="IPR009959">
    <property type="entry name" value="Cyclase_SnoaL-like"/>
</dbReference>
<name>A0ABZ1E0M7_9RHOB</name>
<organism evidence="1 2">
    <name type="scientific">Thioclava litoralis</name>
    <dbReference type="NCBI Taxonomy" id="3076557"/>
    <lineage>
        <taxon>Bacteria</taxon>
        <taxon>Pseudomonadati</taxon>
        <taxon>Pseudomonadota</taxon>
        <taxon>Alphaproteobacteria</taxon>
        <taxon>Rhodobacterales</taxon>
        <taxon>Paracoccaceae</taxon>
        <taxon>Thioclava</taxon>
    </lineage>
</organism>
<accession>A0ABZ1E0M7</accession>
<evidence type="ECO:0000313" key="2">
    <source>
        <dbReference type="Proteomes" id="UP001623290"/>
    </source>
</evidence>
<sequence length="142" mass="15816">MADKLDLYRQFLEEVWANGRVERLPAFVTDATESHGLITDVCMTRGDLEDLVPALRALLDAIQHDILYSYENGRFLHVMMRVSGLSKSSGETVAFTGQSLIEFDGDKIAGSQDHYDLIGLFSQLGFLPKDTVELCLSSEKIS</sequence>
<dbReference type="EMBL" id="CP135443">
    <property type="protein sequence ID" value="WRY33376.1"/>
    <property type="molecule type" value="Genomic_DNA"/>
</dbReference>
<evidence type="ECO:0000313" key="1">
    <source>
        <dbReference type="EMBL" id="WRY33376.1"/>
    </source>
</evidence>
<dbReference type="Pfam" id="PF07366">
    <property type="entry name" value="SnoaL"/>
    <property type="match status" value="1"/>
</dbReference>
<gene>
    <name evidence="1" type="ORF">RPE78_11915</name>
</gene>
<dbReference type="Proteomes" id="UP001623290">
    <property type="component" value="Chromosome"/>
</dbReference>
<dbReference type="InterPro" id="IPR032710">
    <property type="entry name" value="NTF2-like_dom_sf"/>
</dbReference>
<keyword evidence="2" id="KW-1185">Reference proteome</keyword>
<dbReference type="RefSeq" id="WP_406720667.1">
    <property type="nucleotide sequence ID" value="NZ_CP135443.1"/>
</dbReference>
<protein>
    <submittedName>
        <fullName evidence="1">Ester cyclase</fullName>
    </submittedName>
</protein>
<dbReference type="Gene3D" id="3.10.450.50">
    <property type="match status" value="1"/>
</dbReference>
<reference evidence="1 2" key="1">
    <citation type="submission" date="2023-09" db="EMBL/GenBank/DDBJ databases">
        <title>Thioclava shenzhenensis sp. nov., a multidrug resistant bacteria-antagonizing species isolated from coastal seawater.</title>
        <authorList>
            <person name="Long M."/>
        </authorList>
    </citation>
    <scope>NUCLEOTIDE SEQUENCE [LARGE SCALE GENOMIC DNA]</scope>
    <source>
        <strain evidence="1 2">FTW29</strain>
    </source>
</reference>
<proteinExistence type="predicted"/>